<reference evidence="1" key="1">
    <citation type="submission" date="2014-11" db="EMBL/GenBank/DDBJ databases">
        <authorList>
            <person name="Amaro Gonzalez C."/>
        </authorList>
    </citation>
    <scope>NUCLEOTIDE SEQUENCE</scope>
</reference>
<accession>A0A0E9UD77</accession>
<dbReference type="EMBL" id="GBXM01059873">
    <property type="protein sequence ID" value="JAH48704.1"/>
    <property type="molecule type" value="Transcribed_RNA"/>
</dbReference>
<organism evidence="1">
    <name type="scientific">Anguilla anguilla</name>
    <name type="common">European freshwater eel</name>
    <name type="synonym">Muraena anguilla</name>
    <dbReference type="NCBI Taxonomy" id="7936"/>
    <lineage>
        <taxon>Eukaryota</taxon>
        <taxon>Metazoa</taxon>
        <taxon>Chordata</taxon>
        <taxon>Craniata</taxon>
        <taxon>Vertebrata</taxon>
        <taxon>Euteleostomi</taxon>
        <taxon>Actinopterygii</taxon>
        <taxon>Neopterygii</taxon>
        <taxon>Teleostei</taxon>
        <taxon>Anguilliformes</taxon>
        <taxon>Anguillidae</taxon>
        <taxon>Anguilla</taxon>
    </lineage>
</organism>
<dbReference type="AlphaFoldDB" id="A0A0E9UD77"/>
<dbReference type="EMBL" id="GBXM01045382">
    <property type="protein sequence ID" value="JAH63195.1"/>
    <property type="molecule type" value="Transcribed_RNA"/>
</dbReference>
<reference evidence="1" key="2">
    <citation type="journal article" date="2015" name="Fish Shellfish Immunol.">
        <title>Early steps in the European eel (Anguilla anguilla)-Vibrio vulnificus interaction in the gills: Role of the RtxA13 toxin.</title>
        <authorList>
            <person name="Callol A."/>
            <person name="Pajuelo D."/>
            <person name="Ebbesson L."/>
            <person name="Teles M."/>
            <person name="MacKenzie S."/>
            <person name="Amaro C."/>
        </authorList>
    </citation>
    <scope>NUCLEOTIDE SEQUENCE</scope>
</reference>
<sequence length="20" mass="2323">MFVSVTQFCVWDSALLLFLC</sequence>
<proteinExistence type="predicted"/>
<name>A0A0E9UD77_ANGAN</name>
<protein>
    <submittedName>
        <fullName evidence="1">Uncharacterized protein</fullName>
    </submittedName>
</protein>
<evidence type="ECO:0000313" key="1">
    <source>
        <dbReference type="EMBL" id="JAH63195.1"/>
    </source>
</evidence>